<dbReference type="OrthoDB" id="3477511at2"/>
<evidence type="ECO:0000259" key="8">
    <source>
        <dbReference type="Pfam" id="PF03061"/>
    </source>
</evidence>
<comment type="catalytic activity">
    <reaction evidence="2">
        <text>a fatty acyl-CoA + H2O = a fatty acid + CoA + H(+)</text>
        <dbReference type="Rhea" id="RHEA:16781"/>
        <dbReference type="ChEBI" id="CHEBI:15377"/>
        <dbReference type="ChEBI" id="CHEBI:15378"/>
        <dbReference type="ChEBI" id="CHEBI:28868"/>
        <dbReference type="ChEBI" id="CHEBI:57287"/>
        <dbReference type="ChEBI" id="CHEBI:77636"/>
        <dbReference type="EC" id="3.1.2.20"/>
    </reaction>
</comment>
<proteinExistence type="inferred from homology"/>
<reference evidence="10" key="1">
    <citation type="submission" date="2016-10" db="EMBL/GenBank/DDBJ databases">
        <authorList>
            <person name="Varghese N."/>
            <person name="Submissions S."/>
        </authorList>
    </citation>
    <scope>NUCLEOTIDE SEQUENCE [LARGE SCALE GENOMIC DNA]</scope>
    <source>
        <strain evidence="10">DSM 26894</strain>
    </source>
</reference>
<name>A0A1I6VRV1_9RHOB</name>
<dbReference type="NCBIfam" id="TIGR00369">
    <property type="entry name" value="unchar_dom_1"/>
    <property type="match status" value="1"/>
</dbReference>
<dbReference type="InterPro" id="IPR006683">
    <property type="entry name" value="Thioestr_dom"/>
</dbReference>
<dbReference type="PANTHER" id="PTHR43240:SF20">
    <property type="entry name" value="MEDIUM_LONG-CHAIN ACYL-COA THIOESTERASE YIGI"/>
    <property type="match status" value="1"/>
</dbReference>
<dbReference type="CDD" id="cd03443">
    <property type="entry name" value="PaaI_thioesterase"/>
    <property type="match status" value="1"/>
</dbReference>
<comment type="similarity">
    <text evidence="4">Belongs to the YigI thioesterase family.</text>
</comment>
<dbReference type="PANTHER" id="PTHR43240">
    <property type="entry name" value="1,4-DIHYDROXY-2-NAPHTHOYL-COA THIOESTERASE 1"/>
    <property type="match status" value="1"/>
</dbReference>
<dbReference type="InterPro" id="IPR029069">
    <property type="entry name" value="HotDog_dom_sf"/>
</dbReference>
<evidence type="ECO:0000313" key="10">
    <source>
        <dbReference type="Proteomes" id="UP000199392"/>
    </source>
</evidence>
<keyword evidence="1" id="KW-0378">Hydrolase</keyword>
<dbReference type="AlphaFoldDB" id="A0A1I6VRV1"/>
<dbReference type="EC" id="3.1.2.20" evidence="5"/>
<keyword evidence="10" id="KW-1185">Reference proteome</keyword>
<dbReference type="RefSeq" id="WP_092428704.1">
    <property type="nucleotide sequence ID" value="NZ_FNCL01000012.1"/>
</dbReference>
<dbReference type="STRING" id="311180.SAMN04488050_112169"/>
<evidence type="ECO:0000256" key="7">
    <source>
        <dbReference type="ARBA" id="ARBA00048062"/>
    </source>
</evidence>
<sequence>MNDTSISLDGWEIAKIKGFASLVGPLLRPVERDARSRFGLQTNEMHGNPIGLIHGGVMTTLLDQVIAIAAWNAADRLPTVTVQMDTRFLGSARAGDFLEARAEVRHQTRSLIFVDGEVLRGDTPVATATAVMKISATPSARPGAET</sequence>
<dbReference type="Proteomes" id="UP000199392">
    <property type="component" value="Unassembled WGS sequence"/>
</dbReference>
<evidence type="ECO:0000256" key="4">
    <source>
        <dbReference type="ARBA" id="ARBA00038381"/>
    </source>
</evidence>
<accession>A0A1I6VRV1</accession>
<dbReference type="EMBL" id="FOZW01000012">
    <property type="protein sequence ID" value="SFT16407.1"/>
    <property type="molecule type" value="Genomic_DNA"/>
</dbReference>
<dbReference type="Gene3D" id="3.10.129.10">
    <property type="entry name" value="Hotdog Thioesterase"/>
    <property type="match status" value="1"/>
</dbReference>
<evidence type="ECO:0000256" key="5">
    <source>
        <dbReference type="ARBA" id="ARBA00038894"/>
    </source>
</evidence>
<protein>
    <recommendedName>
        <fullName evidence="6">Medium/long-chain acyl-CoA thioesterase YigI</fullName>
        <ecNumber evidence="5">3.1.2.20</ecNumber>
    </recommendedName>
</protein>
<evidence type="ECO:0000256" key="3">
    <source>
        <dbReference type="ARBA" id="ARBA00036002"/>
    </source>
</evidence>
<evidence type="ECO:0000256" key="1">
    <source>
        <dbReference type="ARBA" id="ARBA00022801"/>
    </source>
</evidence>
<evidence type="ECO:0000256" key="2">
    <source>
        <dbReference type="ARBA" id="ARBA00035880"/>
    </source>
</evidence>
<comment type="catalytic activity">
    <reaction evidence="7">
        <text>a medium-chain fatty acyl-CoA + H2O = a medium-chain fatty acid + CoA + H(+)</text>
        <dbReference type="Rhea" id="RHEA:68184"/>
        <dbReference type="ChEBI" id="CHEBI:15377"/>
        <dbReference type="ChEBI" id="CHEBI:15378"/>
        <dbReference type="ChEBI" id="CHEBI:57287"/>
        <dbReference type="ChEBI" id="CHEBI:59558"/>
        <dbReference type="ChEBI" id="CHEBI:90546"/>
    </reaction>
</comment>
<feature type="domain" description="Thioesterase" evidence="8">
    <location>
        <begin position="51"/>
        <end position="125"/>
    </location>
</feature>
<gene>
    <name evidence="9" type="ORF">SAMN04488050_112169</name>
</gene>
<dbReference type="InterPro" id="IPR003736">
    <property type="entry name" value="PAAI_dom"/>
</dbReference>
<dbReference type="SUPFAM" id="SSF54637">
    <property type="entry name" value="Thioesterase/thiol ester dehydrase-isomerase"/>
    <property type="match status" value="1"/>
</dbReference>
<evidence type="ECO:0000256" key="6">
    <source>
        <dbReference type="ARBA" id="ARBA00040062"/>
    </source>
</evidence>
<organism evidence="9 10">
    <name type="scientific">Alloyangia pacifica</name>
    <dbReference type="NCBI Taxonomy" id="311180"/>
    <lineage>
        <taxon>Bacteria</taxon>
        <taxon>Pseudomonadati</taxon>
        <taxon>Pseudomonadota</taxon>
        <taxon>Alphaproteobacteria</taxon>
        <taxon>Rhodobacterales</taxon>
        <taxon>Roseobacteraceae</taxon>
        <taxon>Alloyangia</taxon>
    </lineage>
</organism>
<dbReference type="GO" id="GO:0047617">
    <property type="term" value="F:fatty acyl-CoA hydrolase activity"/>
    <property type="evidence" value="ECO:0007669"/>
    <property type="project" value="UniProtKB-EC"/>
</dbReference>
<dbReference type="Pfam" id="PF03061">
    <property type="entry name" value="4HBT"/>
    <property type="match status" value="1"/>
</dbReference>
<comment type="catalytic activity">
    <reaction evidence="3">
        <text>a long-chain fatty acyl-CoA + H2O = a long-chain fatty acid + CoA + H(+)</text>
        <dbReference type="Rhea" id="RHEA:67680"/>
        <dbReference type="ChEBI" id="CHEBI:15377"/>
        <dbReference type="ChEBI" id="CHEBI:15378"/>
        <dbReference type="ChEBI" id="CHEBI:57287"/>
        <dbReference type="ChEBI" id="CHEBI:57560"/>
        <dbReference type="ChEBI" id="CHEBI:83139"/>
    </reaction>
</comment>
<evidence type="ECO:0000313" key="9">
    <source>
        <dbReference type="EMBL" id="SFT16407.1"/>
    </source>
</evidence>